<feature type="compositionally biased region" description="Polar residues" evidence="1">
    <location>
        <begin position="288"/>
        <end position="317"/>
    </location>
</feature>
<reference evidence="2 3" key="1">
    <citation type="submission" date="2019-03" db="EMBL/GenBank/DDBJ databases">
        <title>First draft genome of Liparis tanakae, snailfish: a comprehensive survey of snailfish specific genes.</title>
        <authorList>
            <person name="Kim W."/>
            <person name="Song I."/>
            <person name="Jeong J.-H."/>
            <person name="Kim D."/>
            <person name="Kim S."/>
            <person name="Ryu S."/>
            <person name="Song J.Y."/>
            <person name="Lee S.K."/>
        </authorList>
    </citation>
    <scope>NUCLEOTIDE SEQUENCE [LARGE SCALE GENOMIC DNA]</scope>
    <source>
        <tissue evidence="2">Muscle</tissue>
    </source>
</reference>
<name>A0A4Z2GJV2_9TELE</name>
<feature type="region of interest" description="Disordered" evidence="1">
    <location>
        <begin position="139"/>
        <end position="189"/>
    </location>
</feature>
<comment type="caution">
    <text evidence="2">The sequence shown here is derived from an EMBL/GenBank/DDBJ whole genome shotgun (WGS) entry which is preliminary data.</text>
</comment>
<proteinExistence type="predicted"/>
<protein>
    <submittedName>
        <fullName evidence="2">Uncharacterized protein</fullName>
    </submittedName>
</protein>
<sequence length="317" mass="35001">MTLLARMGSALLRPDPTVGGEQRALCGRGRDGREAGRYGGDVTAVLFHRLSFITPDELLKELLSDRCWYAARKTAERSKLLLYISSPTKEPVERWFCMRVFTRSMGYTAVAPVAAEHKHMENSRECSYGRLVSFQSSASNASLEPPEARRHNAGASHLKSSPVQHNGLGAPVGPAKVTPRAARVPRRRHVTHLRRWSPDQTGRPTPRPGARRAETFRECAAEEKKTPVALQVEALSNFSQTRCQGSRADQAFPLPRCFHRGLHANKIEVLIKGFKQLAHFHQRAGRSTAASPPKESNSRPLSVSPRSTSGLKALTTA</sequence>
<accession>A0A4Z2GJV2</accession>
<dbReference type="AlphaFoldDB" id="A0A4Z2GJV2"/>
<evidence type="ECO:0000256" key="1">
    <source>
        <dbReference type="SAM" id="MobiDB-lite"/>
    </source>
</evidence>
<evidence type="ECO:0000313" key="2">
    <source>
        <dbReference type="EMBL" id="TNN53153.1"/>
    </source>
</evidence>
<organism evidence="2 3">
    <name type="scientific">Liparis tanakae</name>
    <name type="common">Tanaka's snailfish</name>
    <dbReference type="NCBI Taxonomy" id="230148"/>
    <lineage>
        <taxon>Eukaryota</taxon>
        <taxon>Metazoa</taxon>
        <taxon>Chordata</taxon>
        <taxon>Craniata</taxon>
        <taxon>Vertebrata</taxon>
        <taxon>Euteleostomi</taxon>
        <taxon>Actinopterygii</taxon>
        <taxon>Neopterygii</taxon>
        <taxon>Teleostei</taxon>
        <taxon>Neoteleostei</taxon>
        <taxon>Acanthomorphata</taxon>
        <taxon>Eupercaria</taxon>
        <taxon>Perciformes</taxon>
        <taxon>Cottioidei</taxon>
        <taxon>Cottales</taxon>
        <taxon>Liparidae</taxon>
        <taxon>Liparis</taxon>
    </lineage>
</organism>
<keyword evidence="3" id="KW-1185">Reference proteome</keyword>
<gene>
    <name evidence="2" type="ORF">EYF80_036614</name>
</gene>
<dbReference type="EMBL" id="SRLO01000524">
    <property type="protein sequence ID" value="TNN53153.1"/>
    <property type="molecule type" value="Genomic_DNA"/>
</dbReference>
<dbReference type="Proteomes" id="UP000314294">
    <property type="component" value="Unassembled WGS sequence"/>
</dbReference>
<evidence type="ECO:0000313" key="3">
    <source>
        <dbReference type="Proteomes" id="UP000314294"/>
    </source>
</evidence>
<feature type="region of interest" description="Disordered" evidence="1">
    <location>
        <begin position="282"/>
        <end position="317"/>
    </location>
</feature>